<dbReference type="NCBIfam" id="TIGR00281">
    <property type="entry name" value="SMC-Scp complex subunit ScpB"/>
    <property type="match status" value="1"/>
</dbReference>
<dbReference type="GO" id="GO:0051301">
    <property type="term" value="P:cell division"/>
    <property type="evidence" value="ECO:0007669"/>
    <property type="project" value="UniProtKB-KW"/>
</dbReference>
<gene>
    <name evidence="5" type="primary">scpB</name>
    <name evidence="5" type="ORF">NCTC10166_00699</name>
</gene>
<dbReference type="Proteomes" id="UP000289440">
    <property type="component" value="Chromosome"/>
</dbReference>
<reference evidence="5 6" key="1">
    <citation type="submission" date="2019-01" db="EMBL/GenBank/DDBJ databases">
        <authorList>
            <consortium name="Pathogen Informatics"/>
        </authorList>
    </citation>
    <scope>NUCLEOTIDE SEQUENCE [LARGE SCALE GENOMIC DNA]</scope>
    <source>
        <strain evidence="5 6">NCTC10166</strain>
    </source>
</reference>
<dbReference type="InterPro" id="IPR005234">
    <property type="entry name" value="ScpB_csome_segregation"/>
</dbReference>
<keyword evidence="3" id="KW-0159">Chromosome partition</keyword>
<keyword evidence="2" id="KW-0132">Cell division</keyword>
<dbReference type="GO" id="GO:0051304">
    <property type="term" value="P:chromosome separation"/>
    <property type="evidence" value="ECO:0007669"/>
    <property type="project" value="InterPro"/>
</dbReference>
<dbReference type="InterPro" id="IPR036390">
    <property type="entry name" value="WH_DNA-bd_sf"/>
</dbReference>
<proteinExistence type="predicted"/>
<accession>A0A449A672</accession>
<dbReference type="PANTHER" id="PTHR34298:SF2">
    <property type="entry name" value="SEGREGATION AND CONDENSATION PROTEIN B"/>
    <property type="match status" value="1"/>
</dbReference>
<name>A0A449A672_9BACT</name>
<evidence type="ECO:0000313" key="6">
    <source>
        <dbReference type="Proteomes" id="UP000289440"/>
    </source>
</evidence>
<evidence type="ECO:0000256" key="3">
    <source>
        <dbReference type="ARBA" id="ARBA00022829"/>
    </source>
</evidence>
<protein>
    <submittedName>
        <fullName evidence="5">Segregation and condensation protein B</fullName>
    </submittedName>
</protein>
<evidence type="ECO:0000256" key="2">
    <source>
        <dbReference type="ARBA" id="ARBA00022618"/>
    </source>
</evidence>
<dbReference type="InterPro" id="IPR036388">
    <property type="entry name" value="WH-like_DNA-bd_sf"/>
</dbReference>
<keyword evidence="1" id="KW-0963">Cytoplasm</keyword>
<dbReference type="AlphaFoldDB" id="A0A449A672"/>
<dbReference type="SUPFAM" id="SSF46785">
    <property type="entry name" value="Winged helix' DNA-binding domain"/>
    <property type="match status" value="2"/>
</dbReference>
<dbReference type="KEGG" id="mnu:NCTC10166_00699"/>
<organism evidence="5 6">
    <name type="scientific">Mesomycoplasma neurolyticum</name>
    <dbReference type="NCBI Taxonomy" id="2120"/>
    <lineage>
        <taxon>Bacteria</taxon>
        <taxon>Bacillati</taxon>
        <taxon>Mycoplasmatota</taxon>
        <taxon>Mycoplasmoidales</taxon>
        <taxon>Metamycoplasmataceae</taxon>
        <taxon>Mesomycoplasma</taxon>
    </lineage>
</organism>
<dbReference type="PIRSF" id="PIRSF019345">
    <property type="entry name" value="ScpB"/>
    <property type="match status" value="1"/>
</dbReference>
<keyword evidence="6" id="KW-1185">Reference proteome</keyword>
<dbReference type="RefSeq" id="WP_129720088.1">
    <property type="nucleotide sequence ID" value="NZ_LR214951.1"/>
</dbReference>
<dbReference type="PANTHER" id="PTHR34298">
    <property type="entry name" value="SEGREGATION AND CONDENSATION PROTEIN B"/>
    <property type="match status" value="1"/>
</dbReference>
<dbReference type="Pfam" id="PF04079">
    <property type="entry name" value="SMC_ScpB"/>
    <property type="match status" value="1"/>
</dbReference>
<sequence length="197" mass="22436">MKNKVIEAILYLQGEDGLSSEQLKIVLKLNKVDEARILLKRFAENFNKLERGIFVVEFNDVFKFATKEIVKDYISDLVSTTKRQKLTNAAIETAAIVAYKQPVTRSMISEIRGVASDSIVASLLMKGIIEEVGVSPTVGQPTLYGITNRFYDYFRLKSLQDLPSFPEFDNYNENFDSIEEPLEDVFDLFGSQRDENN</sequence>
<dbReference type="Gene3D" id="1.10.10.10">
    <property type="entry name" value="Winged helix-like DNA-binding domain superfamily/Winged helix DNA-binding domain"/>
    <property type="match status" value="2"/>
</dbReference>
<evidence type="ECO:0000256" key="4">
    <source>
        <dbReference type="ARBA" id="ARBA00023306"/>
    </source>
</evidence>
<dbReference type="OrthoDB" id="9806226at2"/>
<keyword evidence="4" id="KW-0131">Cell cycle</keyword>
<dbReference type="EMBL" id="LR214951">
    <property type="protein sequence ID" value="VEU59717.1"/>
    <property type="molecule type" value="Genomic_DNA"/>
</dbReference>
<evidence type="ECO:0000313" key="5">
    <source>
        <dbReference type="EMBL" id="VEU59717.1"/>
    </source>
</evidence>
<evidence type="ECO:0000256" key="1">
    <source>
        <dbReference type="ARBA" id="ARBA00022490"/>
    </source>
</evidence>